<feature type="region of interest" description="Disordered" evidence="1">
    <location>
        <begin position="102"/>
        <end position="121"/>
    </location>
</feature>
<feature type="chain" id="PRO_5043406818" evidence="2">
    <location>
        <begin position="21"/>
        <end position="121"/>
    </location>
</feature>
<reference evidence="3" key="1">
    <citation type="journal article" date="2023" name="Insect Mol. Biol.">
        <title>Genome sequencing provides insights into the evolution of gene families encoding plant cell wall-degrading enzymes in longhorned beetles.</title>
        <authorList>
            <person name="Shin N.R."/>
            <person name="Okamura Y."/>
            <person name="Kirsch R."/>
            <person name="Pauchet Y."/>
        </authorList>
    </citation>
    <scope>NUCLEOTIDE SEQUENCE</scope>
    <source>
        <strain evidence="3">RBIC_L_NR</strain>
    </source>
</reference>
<organism evidence="3 4">
    <name type="scientific">Rhamnusium bicolor</name>
    <dbReference type="NCBI Taxonomy" id="1586634"/>
    <lineage>
        <taxon>Eukaryota</taxon>
        <taxon>Metazoa</taxon>
        <taxon>Ecdysozoa</taxon>
        <taxon>Arthropoda</taxon>
        <taxon>Hexapoda</taxon>
        <taxon>Insecta</taxon>
        <taxon>Pterygota</taxon>
        <taxon>Neoptera</taxon>
        <taxon>Endopterygota</taxon>
        <taxon>Coleoptera</taxon>
        <taxon>Polyphaga</taxon>
        <taxon>Cucujiformia</taxon>
        <taxon>Chrysomeloidea</taxon>
        <taxon>Cerambycidae</taxon>
        <taxon>Lepturinae</taxon>
        <taxon>Rhagiini</taxon>
        <taxon>Rhamnusium</taxon>
    </lineage>
</organism>
<accession>A0AAV8ZU23</accession>
<dbReference type="EMBL" id="JANEYF010000626">
    <property type="protein sequence ID" value="KAJ8968904.1"/>
    <property type="molecule type" value="Genomic_DNA"/>
</dbReference>
<comment type="caution">
    <text evidence="3">The sequence shown here is derived from an EMBL/GenBank/DDBJ whole genome shotgun (WGS) entry which is preliminary data.</text>
</comment>
<feature type="signal peptide" evidence="2">
    <location>
        <begin position="1"/>
        <end position="20"/>
    </location>
</feature>
<sequence length="121" mass="13546">MSRLIFCSFLLLLAIYNVEMHSYHLGACPDIEPAQDFHMNRIELICQSNCPKDLYEGYNININDDTISAHAAADVIRKAGDKIGDGVEYLSGKAKDVYHKVSDNTVKPSRQTEDSAAEWLP</sequence>
<evidence type="ECO:0000256" key="1">
    <source>
        <dbReference type="SAM" id="MobiDB-lite"/>
    </source>
</evidence>
<keyword evidence="2" id="KW-0732">Signal</keyword>
<dbReference type="Proteomes" id="UP001162156">
    <property type="component" value="Unassembled WGS sequence"/>
</dbReference>
<name>A0AAV8ZU23_9CUCU</name>
<dbReference type="AlphaFoldDB" id="A0AAV8ZU23"/>
<keyword evidence="4" id="KW-1185">Reference proteome</keyword>
<evidence type="ECO:0000313" key="3">
    <source>
        <dbReference type="EMBL" id="KAJ8968904.1"/>
    </source>
</evidence>
<evidence type="ECO:0000256" key="2">
    <source>
        <dbReference type="SAM" id="SignalP"/>
    </source>
</evidence>
<protein>
    <submittedName>
        <fullName evidence="3">Uncharacterized protein</fullName>
    </submittedName>
</protein>
<gene>
    <name evidence="3" type="ORF">NQ314_002045</name>
</gene>
<proteinExistence type="predicted"/>
<evidence type="ECO:0000313" key="4">
    <source>
        <dbReference type="Proteomes" id="UP001162156"/>
    </source>
</evidence>